<keyword evidence="1" id="KW-0812">Transmembrane</keyword>
<organism evidence="2">
    <name type="scientific">marine metagenome</name>
    <dbReference type="NCBI Taxonomy" id="408172"/>
    <lineage>
        <taxon>unclassified sequences</taxon>
        <taxon>metagenomes</taxon>
        <taxon>ecological metagenomes</taxon>
    </lineage>
</organism>
<dbReference type="AlphaFoldDB" id="A0A382GKW4"/>
<reference evidence="2" key="1">
    <citation type="submission" date="2018-05" db="EMBL/GenBank/DDBJ databases">
        <authorList>
            <person name="Lanie J.A."/>
            <person name="Ng W.-L."/>
            <person name="Kazmierczak K.M."/>
            <person name="Andrzejewski T.M."/>
            <person name="Davidsen T.M."/>
            <person name="Wayne K.J."/>
            <person name="Tettelin H."/>
            <person name="Glass J.I."/>
            <person name="Rusch D."/>
            <person name="Podicherti R."/>
            <person name="Tsui H.-C.T."/>
            <person name="Winkler M.E."/>
        </authorList>
    </citation>
    <scope>NUCLEOTIDE SEQUENCE</scope>
</reference>
<keyword evidence="1" id="KW-0472">Membrane</keyword>
<name>A0A382GKW4_9ZZZZ</name>
<gene>
    <name evidence="2" type="ORF">METZ01_LOCUS228107</name>
</gene>
<evidence type="ECO:0000313" key="2">
    <source>
        <dbReference type="EMBL" id="SVB75253.1"/>
    </source>
</evidence>
<feature type="transmembrane region" description="Helical" evidence="1">
    <location>
        <begin position="9"/>
        <end position="30"/>
    </location>
</feature>
<sequence length="188" mass="20869">MELKKIKELVTVGSGDLIGTSLSAIFWFFLASQIEPNAYGQLQWFIAIAGILSSVALIGNVSTITVYVSKNIPIQSALNFISLLASAILALIVIILFPSFNVIDSGILLVAYVINSLAVGDLLGRKQFREYSKYTIVQKGLTLGLGFLFYYLFGYEAILFALVLTYVLHYKRIISIFQQVRINFGLLR</sequence>
<feature type="non-terminal residue" evidence="2">
    <location>
        <position position="188"/>
    </location>
</feature>
<evidence type="ECO:0000256" key="1">
    <source>
        <dbReference type="SAM" id="Phobius"/>
    </source>
</evidence>
<feature type="transmembrane region" description="Helical" evidence="1">
    <location>
        <begin position="42"/>
        <end position="68"/>
    </location>
</feature>
<evidence type="ECO:0008006" key="3">
    <source>
        <dbReference type="Google" id="ProtNLM"/>
    </source>
</evidence>
<dbReference type="EMBL" id="UINC01055873">
    <property type="protein sequence ID" value="SVB75253.1"/>
    <property type="molecule type" value="Genomic_DNA"/>
</dbReference>
<feature type="transmembrane region" description="Helical" evidence="1">
    <location>
        <begin position="145"/>
        <end position="168"/>
    </location>
</feature>
<protein>
    <recommendedName>
        <fullName evidence="3">Polysaccharide biosynthesis protein C-terminal domain-containing protein</fullName>
    </recommendedName>
</protein>
<feature type="transmembrane region" description="Helical" evidence="1">
    <location>
        <begin position="106"/>
        <end position="124"/>
    </location>
</feature>
<proteinExistence type="predicted"/>
<accession>A0A382GKW4</accession>
<keyword evidence="1" id="KW-1133">Transmembrane helix</keyword>
<feature type="transmembrane region" description="Helical" evidence="1">
    <location>
        <begin position="80"/>
        <end position="100"/>
    </location>
</feature>